<name>A0A7J4GU23_9ARCH</name>
<protein>
    <submittedName>
        <fullName evidence="2">Uncharacterized protein</fullName>
    </submittedName>
</protein>
<feature type="transmembrane region" description="Helical" evidence="1">
    <location>
        <begin position="12"/>
        <end position="35"/>
    </location>
</feature>
<organism evidence="2 3">
    <name type="scientific">Marine Group III euryarchaeote</name>
    <dbReference type="NCBI Taxonomy" id="2173149"/>
    <lineage>
        <taxon>Archaea</taxon>
        <taxon>Methanobacteriati</taxon>
        <taxon>Thermoplasmatota</taxon>
        <taxon>Thermoplasmata</taxon>
        <taxon>Candidatus Thermoprofundales</taxon>
    </lineage>
</organism>
<sequence length="96" mass="10322">MSDDNKSIMNMLAGTFGFLIGASLILSFFVATFAIDYIDERLEEDCESITGQIGQIVGADEGQCDEGSVIRDLLVVIRYPLLLAGVAVCLIAAKVF</sequence>
<feature type="transmembrane region" description="Helical" evidence="1">
    <location>
        <begin position="76"/>
        <end position="93"/>
    </location>
</feature>
<accession>A0A7J4GU23</accession>
<keyword evidence="1" id="KW-0472">Membrane</keyword>
<evidence type="ECO:0000256" key="1">
    <source>
        <dbReference type="SAM" id="Phobius"/>
    </source>
</evidence>
<dbReference type="Proteomes" id="UP000585802">
    <property type="component" value="Unassembled WGS sequence"/>
</dbReference>
<comment type="caution">
    <text evidence="2">The sequence shown here is derived from an EMBL/GenBank/DDBJ whole genome shotgun (WGS) entry which is preliminary data.</text>
</comment>
<evidence type="ECO:0000313" key="2">
    <source>
        <dbReference type="EMBL" id="HIF37469.1"/>
    </source>
</evidence>
<keyword evidence="1" id="KW-1133">Transmembrane helix</keyword>
<dbReference type="AlphaFoldDB" id="A0A7J4GU23"/>
<evidence type="ECO:0000313" key="3">
    <source>
        <dbReference type="Proteomes" id="UP000585802"/>
    </source>
</evidence>
<keyword evidence="1" id="KW-0812">Transmembrane</keyword>
<proteinExistence type="predicted"/>
<gene>
    <name evidence="2" type="ORF">EYQ70_03585</name>
</gene>
<reference evidence="3" key="1">
    <citation type="journal article" date="2019" name="bioRxiv">
        <title>Genome diversification in globally distributed novel marine Proteobacteria is linked to environmental adaptation.</title>
        <authorList>
            <person name="Zhou Z."/>
            <person name="Tran P.Q."/>
            <person name="Kieft K."/>
            <person name="Anantharaman K."/>
        </authorList>
    </citation>
    <scope>NUCLEOTIDE SEQUENCE [LARGE SCALE GENOMIC DNA]</scope>
</reference>
<dbReference type="EMBL" id="DUCX01000057">
    <property type="protein sequence ID" value="HIF37469.1"/>
    <property type="molecule type" value="Genomic_DNA"/>
</dbReference>